<dbReference type="SUPFAM" id="SSF55920">
    <property type="entry name" value="Creatinase/aminopeptidase"/>
    <property type="match status" value="1"/>
</dbReference>
<evidence type="ECO:0000256" key="2">
    <source>
        <dbReference type="ARBA" id="ARBA00022438"/>
    </source>
</evidence>
<evidence type="ECO:0000256" key="3">
    <source>
        <dbReference type="ARBA" id="ARBA00022670"/>
    </source>
</evidence>
<keyword evidence="4 6" id="KW-0479">Metal-binding</keyword>
<dbReference type="GO" id="GO:0005829">
    <property type="term" value="C:cytosol"/>
    <property type="evidence" value="ECO:0007669"/>
    <property type="project" value="TreeGrafter"/>
</dbReference>
<keyword evidence="2 6" id="KW-0031">Aminopeptidase</keyword>
<proteinExistence type="inferred from homology"/>
<comment type="similarity">
    <text evidence="6">Belongs to the peptidase M24A family. Methionine aminopeptidase type 1 subfamily.</text>
</comment>
<dbReference type="InterPro" id="IPR002467">
    <property type="entry name" value="Pept_M24A_MAP1"/>
</dbReference>
<feature type="binding site" evidence="6">
    <location>
        <position position="98"/>
    </location>
    <ligand>
        <name>a divalent metal cation</name>
        <dbReference type="ChEBI" id="CHEBI:60240"/>
        <label>1</label>
    </ligand>
</feature>
<dbReference type="PANTHER" id="PTHR43330">
    <property type="entry name" value="METHIONINE AMINOPEPTIDASE"/>
    <property type="match status" value="1"/>
</dbReference>
<dbReference type="InterPro" id="IPR036005">
    <property type="entry name" value="Creatinase/aminopeptidase-like"/>
</dbReference>
<dbReference type="RefSeq" id="WP_172434191.1">
    <property type="nucleotide sequence ID" value="NZ_AP022642.1"/>
</dbReference>
<evidence type="ECO:0000256" key="6">
    <source>
        <dbReference type="HAMAP-Rule" id="MF_01974"/>
    </source>
</evidence>
<feature type="domain" description="Peptidase M24" evidence="8">
    <location>
        <begin position="14"/>
        <end position="243"/>
    </location>
</feature>
<feature type="binding site" evidence="6">
    <location>
        <position position="109"/>
    </location>
    <ligand>
        <name>a divalent metal cation</name>
        <dbReference type="ChEBI" id="CHEBI:60240"/>
        <label>2</label>
        <note>catalytic</note>
    </ligand>
</feature>
<dbReference type="PRINTS" id="PR00599">
    <property type="entry name" value="MAPEPTIDASE"/>
</dbReference>
<comment type="function">
    <text evidence="1 6">Removes the N-terminal methionine from nascent proteins. The N-terminal methionine is often cleaved when the second residue in the primary sequence is small and uncharged (Met-Ala-, Cys, Gly, Pro, Ser, Thr, or Val). Requires deformylation of the N(alpha)-formylated initiator methionine before it can be hydrolyzed.</text>
</comment>
<keyword evidence="3 6" id="KW-0645">Protease</keyword>
<dbReference type="GeneID" id="57398961"/>
<dbReference type="CDD" id="cd01086">
    <property type="entry name" value="MetAP1"/>
    <property type="match status" value="1"/>
</dbReference>
<dbReference type="InterPro" id="IPR000994">
    <property type="entry name" value="Pept_M24"/>
</dbReference>
<dbReference type="Gene3D" id="3.90.230.10">
    <property type="entry name" value="Creatinase/methionine aminopeptidase superfamily"/>
    <property type="match status" value="1"/>
</dbReference>
<dbReference type="GO" id="GO:0046872">
    <property type="term" value="F:metal ion binding"/>
    <property type="evidence" value="ECO:0007669"/>
    <property type="project" value="UniProtKB-UniRule"/>
</dbReference>
<comment type="subunit">
    <text evidence="6">Monomer.</text>
</comment>
<dbReference type="InterPro" id="IPR001714">
    <property type="entry name" value="Pept_M24_MAP"/>
</dbReference>
<dbReference type="Proteomes" id="UP000501237">
    <property type="component" value="Chromosome"/>
</dbReference>
<dbReference type="PROSITE" id="PS00680">
    <property type="entry name" value="MAP_1"/>
    <property type="match status" value="1"/>
</dbReference>
<dbReference type="GO" id="GO:0006508">
    <property type="term" value="P:proteolysis"/>
    <property type="evidence" value="ECO:0007669"/>
    <property type="project" value="UniProtKB-KW"/>
</dbReference>
<feature type="binding site" evidence="6">
    <location>
        <position position="109"/>
    </location>
    <ligand>
        <name>a divalent metal cation</name>
        <dbReference type="ChEBI" id="CHEBI:60240"/>
        <label>1</label>
    </ligand>
</feature>
<comment type="catalytic activity">
    <reaction evidence="6 7">
        <text>Release of N-terminal amino acids, preferentially methionine, from peptides and arylamides.</text>
        <dbReference type="EC" id="3.4.11.18"/>
    </reaction>
</comment>
<dbReference type="HAMAP" id="MF_01974">
    <property type="entry name" value="MetAP_1"/>
    <property type="match status" value="1"/>
</dbReference>
<dbReference type="EMBL" id="AP022642">
    <property type="protein sequence ID" value="BCA29769.1"/>
    <property type="molecule type" value="Genomic_DNA"/>
</dbReference>
<gene>
    <name evidence="9" type="primary">map_1</name>
    <name evidence="6" type="synonym">map</name>
    <name evidence="9" type="ORF">PtoMrB4_37460</name>
</gene>
<dbReference type="GO" id="GO:0004239">
    <property type="term" value="F:initiator methionyl aminopeptidase activity"/>
    <property type="evidence" value="ECO:0007669"/>
    <property type="project" value="UniProtKB-UniRule"/>
</dbReference>
<feature type="binding site" evidence="6">
    <location>
        <position position="179"/>
    </location>
    <ligand>
        <name>substrate</name>
    </ligand>
</feature>
<evidence type="ECO:0000259" key="8">
    <source>
        <dbReference type="Pfam" id="PF00557"/>
    </source>
</evidence>
<evidence type="ECO:0000313" key="9">
    <source>
        <dbReference type="EMBL" id="BCA29769.1"/>
    </source>
</evidence>
<organism evidence="9 10">
    <name type="scientific">Metapseudomonas otitidis</name>
    <dbReference type="NCBI Taxonomy" id="319939"/>
    <lineage>
        <taxon>Bacteria</taxon>
        <taxon>Pseudomonadati</taxon>
        <taxon>Pseudomonadota</taxon>
        <taxon>Gammaproteobacteria</taxon>
        <taxon>Pseudomonadales</taxon>
        <taxon>Pseudomonadaceae</taxon>
        <taxon>Metapseudomonas</taxon>
    </lineage>
</organism>
<dbReference type="KEGG" id="poj:PtoMrB4_37460"/>
<protein>
    <recommendedName>
        <fullName evidence="6 7">Methionine aminopeptidase</fullName>
        <shortName evidence="6">MAP</shortName>
        <shortName evidence="6">MetAP</shortName>
        <ecNumber evidence="6 7">3.4.11.18</ecNumber>
    </recommendedName>
    <alternativeName>
        <fullName evidence="6">Peptidase M</fullName>
    </alternativeName>
</protein>
<reference evidence="9 10" key="1">
    <citation type="journal article" date="2020" name="Microbiol. Resour. Announc.">
        <title>Complete genome sequence of Pseudomonas otitidis strain MrB4, isolated from Lake Biwa in Japan.</title>
        <authorList>
            <person name="Miyazaki K."/>
            <person name="Hase E."/>
            <person name="Maruya T."/>
        </authorList>
    </citation>
    <scope>NUCLEOTIDE SEQUENCE [LARGE SCALE GENOMIC DNA]</scope>
    <source>
        <strain evidence="9 10">MrB4</strain>
    </source>
</reference>
<dbReference type="Pfam" id="PF00557">
    <property type="entry name" value="Peptidase_M24"/>
    <property type="match status" value="1"/>
</dbReference>
<dbReference type="PANTHER" id="PTHR43330:SF27">
    <property type="entry name" value="METHIONINE AMINOPEPTIDASE"/>
    <property type="match status" value="1"/>
</dbReference>
<comment type="cofactor">
    <cofactor evidence="6">
        <name>Co(2+)</name>
        <dbReference type="ChEBI" id="CHEBI:48828"/>
    </cofactor>
    <cofactor evidence="6">
        <name>Zn(2+)</name>
        <dbReference type="ChEBI" id="CHEBI:29105"/>
    </cofactor>
    <cofactor evidence="6">
        <name>Mn(2+)</name>
        <dbReference type="ChEBI" id="CHEBI:29035"/>
    </cofactor>
    <cofactor evidence="6">
        <name>Fe(2+)</name>
        <dbReference type="ChEBI" id="CHEBI:29033"/>
    </cofactor>
    <text evidence="6">Binds 2 divalent metal cations per subunit. Has a high-affinity and a low affinity metal-binding site. The true nature of the physiological cofactor is under debate. The enzyme is active with cobalt, zinc, manganese or divalent iron ions. Most likely, methionine aminopeptidases function as mononuclear Fe(2+)-metalloproteases under physiological conditions, and the catalytically relevant metal-binding site has been assigned to the histidine-containing high-affinity site.</text>
</comment>
<dbReference type="NCBIfam" id="TIGR00500">
    <property type="entry name" value="met_pdase_I"/>
    <property type="match status" value="1"/>
</dbReference>
<evidence type="ECO:0000313" key="10">
    <source>
        <dbReference type="Proteomes" id="UP000501237"/>
    </source>
</evidence>
<name>A0A679GQG4_9GAMM</name>
<evidence type="ECO:0000256" key="7">
    <source>
        <dbReference type="RuleBase" id="RU003653"/>
    </source>
</evidence>
<accession>A0A679GQG4</accession>
<dbReference type="GO" id="GO:0070006">
    <property type="term" value="F:metalloaminopeptidase activity"/>
    <property type="evidence" value="ECO:0007669"/>
    <property type="project" value="UniProtKB-UniRule"/>
</dbReference>
<feature type="binding site" evidence="6">
    <location>
        <position position="80"/>
    </location>
    <ligand>
        <name>substrate</name>
    </ligand>
</feature>
<feature type="binding site" evidence="6">
    <location>
        <position position="205"/>
    </location>
    <ligand>
        <name>a divalent metal cation</name>
        <dbReference type="ChEBI" id="CHEBI:60240"/>
        <label>2</label>
        <note>catalytic</note>
    </ligand>
</feature>
<evidence type="ECO:0000256" key="5">
    <source>
        <dbReference type="ARBA" id="ARBA00022801"/>
    </source>
</evidence>
<dbReference type="EC" id="3.4.11.18" evidence="6 7"/>
<feature type="binding site" evidence="6">
    <location>
        <position position="236"/>
    </location>
    <ligand>
        <name>a divalent metal cation</name>
        <dbReference type="ChEBI" id="CHEBI:60240"/>
        <label>1</label>
    </ligand>
</feature>
<keyword evidence="5 6" id="KW-0378">Hydrolase</keyword>
<feature type="binding site" evidence="6">
    <location>
        <position position="172"/>
    </location>
    <ligand>
        <name>a divalent metal cation</name>
        <dbReference type="ChEBI" id="CHEBI:60240"/>
        <label>2</label>
        <note>catalytic</note>
    </ligand>
</feature>
<evidence type="ECO:0000256" key="1">
    <source>
        <dbReference type="ARBA" id="ARBA00002521"/>
    </source>
</evidence>
<feature type="binding site" evidence="6">
    <location>
        <position position="236"/>
    </location>
    <ligand>
        <name>a divalent metal cation</name>
        <dbReference type="ChEBI" id="CHEBI:60240"/>
        <label>2</label>
        <note>catalytic</note>
    </ligand>
</feature>
<sequence length="267" mass="29416">MSKVTIKTADEIARMAVAGRLAARVLEALEAFIVPGITTMDIDAFCERYIVETLDAIPGSKGQYGYPYTVNTSVNHVVCHGWPSASEVLKEGDIVNVDVTVIKNGYYGDTSRMYAVGRISEDAKRLVRVTRECLYDAIRVVRPGATLGDVGHAIQTHAERMGYSVVLEFCGHGIGRQMHESPQVLHVGRPGQGLRLEPGMTFTIEPMINQGRRQVRTLADGWTVITRDGSLSAQFEHTVLVTETGFRVLTLREEEREAFPADPELPA</sequence>
<dbReference type="AlphaFoldDB" id="A0A679GQG4"/>
<evidence type="ECO:0000256" key="4">
    <source>
        <dbReference type="ARBA" id="ARBA00022723"/>
    </source>
</evidence>